<dbReference type="GO" id="GO:0046872">
    <property type="term" value="F:metal ion binding"/>
    <property type="evidence" value="ECO:0007669"/>
    <property type="project" value="UniProtKB-KW"/>
</dbReference>
<dbReference type="InterPro" id="IPR006680">
    <property type="entry name" value="Amidohydro-rel"/>
</dbReference>
<dbReference type="GO" id="GO:0006046">
    <property type="term" value="P:N-acetylglucosamine catabolic process"/>
    <property type="evidence" value="ECO:0007669"/>
    <property type="project" value="TreeGrafter"/>
</dbReference>
<dbReference type="OrthoDB" id="9776488at2"/>
<feature type="domain" description="Amidohydrolase-related" evidence="9">
    <location>
        <begin position="61"/>
        <end position="192"/>
    </location>
</feature>
<evidence type="ECO:0000313" key="11">
    <source>
        <dbReference type="Proteomes" id="UP000451860"/>
    </source>
</evidence>
<keyword evidence="11" id="KW-1185">Reference proteome</keyword>
<keyword evidence="3 5" id="KW-0378">Hydrolase</keyword>
<dbReference type="GO" id="GO:0008448">
    <property type="term" value="F:N-acetylglucosamine-6-phosphate deacetylase activity"/>
    <property type="evidence" value="ECO:0007669"/>
    <property type="project" value="InterPro"/>
</dbReference>
<feature type="binding site" evidence="7">
    <location>
        <position position="277"/>
    </location>
    <ligand>
        <name>substrate</name>
    </ligand>
</feature>
<gene>
    <name evidence="10" type="ORF">GB883_16005</name>
</gene>
<dbReference type="SUPFAM" id="SSF51338">
    <property type="entry name" value="Composite domain of metallo-dependent hydrolases"/>
    <property type="match status" value="1"/>
</dbReference>
<comment type="cofactor">
    <cofactor evidence="8">
        <name>a divalent metal cation</name>
        <dbReference type="ChEBI" id="CHEBI:60240"/>
    </cofactor>
    <text evidence="8">Binds 1 divalent metal cation per subunit.</text>
</comment>
<comment type="similarity">
    <text evidence="1 5">Belongs to the metallo-dependent hydrolases superfamily. NagA family.</text>
</comment>
<dbReference type="InterPro" id="IPR011059">
    <property type="entry name" value="Metal-dep_hydrolase_composite"/>
</dbReference>
<feature type="domain" description="Amidohydrolase-related" evidence="9">
    <location>
        <begin position="330"/>
        <end position="392"/>
    </location>
</feature>
<comment type="caution">
    <text evidence="10">The sequence shown here is derived from an EMBL/GenBank/DDBJ whole genome shotgun (WGS) entry which is preliminary data.</text>
</comment>
<reference evidence="10 11" key="1">
    <citation type="submission" date="2019-10" db="EMBL/GenBank/DDBJ databases">
        <title>Georgenia wutianyii sp. nov. and Georgenia yuyongxinii sp. nov. isolated from plateau pika (Ochotona curzoniae) in the Qinghai-Tibet plateau of China.</title>
        <authorList>
            <person name="Tian Z."/>
        </authorList>
    </citation>
    <scope>NUCLEOTIDE SEQUENCE [LARGE SCALE GENOMIC DNA]</scope>
    <source>
        <strain evidence="10 11">DSM 21501</strain>
    </source>
</reference>
<evidence type="ECO:0000313" key="10">
    <source>
        <dbReference type="EMBL" id="KAE8763082.1"/>
    </source>
</evidence>
<accession>A0A7J5UL25</accession>
<organism evidence="10 11">
    <name type="scientific">Georgenia thermotolerans</name>
    <dbReference type="NCBI Taxonomy" id="527326"/>
    <lineage>
        <taxon>Bacteria</taxon>
        <taxon>Bacillati</taxon>
        <taxon>Actinomycetota</taxon>
        <taxon>Actinomycetes</taxon>
        <taxon>Micrococcales</taxon>
        <taxon>Bogoriellaceae</taxon>
        <taxon>Georgenia</taxon>
    </lineage>
</organism>
<feature type="binding site" evidence="7">
    <location>
        <begin position="242"/>
        <end position="243"/>
    </location>
    <ligand>
        <name>substrate</name>
    </ligand>
</feature>
<dbReference type="SUPFAM" id="SSF51556">
    <property type="entry name" value="Metallo-dependent hydrolases"/>
    <property type="match status" value="1"/>
</dbReference>
<evidence type="ECO:0000256" key="5">
    <source>
        <dbReference type="PIRNR" id="PIRNR038994"/>
    </source>
</evidence>
<feature type="binding site" evidence="8">
    <location>
        <position position="239"/>
    </location>
    <ligand>
        <name>Zn(2+)</name>
        <dbReference type="ChEBI" id="CHEBI:29105"/>
    </ligand>
</feature>
<feature type="binding site" evidence="7">
    <location>
        <begin position="334"/>
        <end position="336"/>
    </location>
    <ligand>
        <name>substrate</name>
    </ligand>
</feature>
<evidence type="ECO:0000256" key="7">
    <source>
        <dbReference type="PIRSR" id="PIRSR038994-2"/>
    </source>
</evidence>
<evidence type="ECO:0000256" key="4">
    <source>
        <dbReference type="ARBA" id="ARBA00023277"/>
    </source>
</evidence>
<sequence length="406" mass="40796">MADERWALRGRVVTPDRVLADGAVVLAGPTIAWVGPAEEAAAAGHGAAVAAAPAPTDGRHVLPGLVDLHCHGGGGASFPDAEDAEAALRAVAEHRRHGTTTLLASLVTAAPDTLRARVGLLADLADAGEIDGIHLEGPFLAPTRCGAQDPALIRAPDPALAGELLALGRGHVATMTLAPERPGNTGPDGVAARLVAGGALPSWGHTDAGPEETRAALAESVALLAATPGARAARPTVTHLFNGMRPLHHRDPGPIGELLAAARRGGAVVELIGDGVHLAPAVVRAVYELVGRENAALVTDAMAAAGMPDGAYRLGSMEVTVAAGVARLAGDGAIAGGTAHLLDVVRATVAGGVPLVDAVYMAATTPAAVLGRRDVGALEAGRRADVVVADADLRPLTVHRLGQEVR</sequence>
<keyword evidence="2 8" id="KW-0479">Metal-binding</keyword>
<evidence type="ECO:0000259" key="9">
    <source>
        <dbReference type="Pfam" id="PF01979"/>
    </source>
</evidence>
<dbReference type="PIRSF" id="PIRSF038994">
    <property type="entry name" value="NagA"/>
    <property type="match status" value="1"/>
</dbReference>
<dbReference type="AlphaFoldDB" id="A0A7J5UL25"/>
<evidence type="ECO:0000256" key="3">
    <source>
        <dbReference type="ARBA" id="ARBA00022801"/>
    </source>
</evidence>
<dbReference type="PANTHER" id="PTHR11113:SF14">
    <property type="entry name" value="N-ACETYLGLUCOSAMINE-6-PHOSPHATE DEACETYLASE"/>
    <property type="match status" value="1"/>
</dbReference>
<evidence type="ECO:0000256" key="2">
    <source>
        <dbReference type="ARBA" id="ARBA00022723"/>
    </source>
</evidence>
<evidence type="ECO:0000256" key="6">
    <source>
        <dbReference type="PIRSR" id="PIRSR038994-1"/>
    </source>
</evidence>
<feature type="binding site" evidence="7">
    <location>
        <position position="147"/>
    </location>
    <ligand>
        <name>substrate</name>
    </ligand>
</feature>
<dbReference type="InterPro" id="IPR032466">
    <property type="entry name" value="Metal_Hydrolase"/>
</dbReference>
<dbReference type="Gene3D" id="2.30.40.10">
    <property type="entry name" value="Urease, subunit C, domain 1"/>
    <property type="match status" value="1"/>
</dbReference>
<name>A0A7J5UL25_9MICO</name>
<feature type="binding site" evidence="8">
    <location>
        <position position="205"/>
    </location>
    <ligand>
        <name>Zn(2+)</name>
        <dbReference type="ChEBI" id="CHEBI:29105"/>
    </ligand>
</feature>
<dbReference type="Proteomes" id="UP000451860">
    <property type="component" value="Unassembled WGS sequence"/>
</dbReference>
<evidence type="ECO:0000256" key="1">
    <source>
        <dbReference type="ARBA" id="ARBA00010716"/>
    </source>
</evidence>
<protein>
    <submittedName>
        <fullName evidence="10">Amidohydrolase family protein</fullName>
    </submittedName>
</protein>
<feature type="binding site" evidence="8">
    <location>
        <position position="136"/>
    </location>
    <ligand>
        <name>Zn(2+)</name>
        <dbReference type="ChEBI" id="CHEBI:29105"/>
    </ligand>
</feature>
<evidence type="ECO:0000256" key="8">
    <source>
        <dbReference type="PIRSR" id="PIRSR038994-3"/>
    </source>
</evidence>
<dbReference type="Gene3D" id="3.20.20.140">
    <property type="entry name" value="Metal-dependent hydrolases"/>
    <property type="match status" value="1"/>
</dbReference>
<feature type="active site" description="Proton donor/acceptor" evidence="6">
    <location>
        <position position="300"/>
    </location>
</feature>
<dbReference type="InterPro" id="IPR003764">
    <property type="entry name" value="GlcNAc_6-P_deAcase"/>
</dbReference>
<dbReference type="EMBL" id="WHJE01000096">
    <property type="protein sequence ID" value="KAE8763082.1"/>
    <property type="molecule type" value="Genomic_DNA"/>
</dbReference>
<dbReference type="PANTHER" id="PTHR11113">
    <property type="entry name" value="N-ACETYLGLUCOSAMINE-6-PHOSPHATE DEACETYLASE"/>
    <property type="match status" value="1"/>
</dbReference>
<keyword evidence="4 5" id="KW-0119">Carbohydrate metabolism</keyword>
<dbReference type="RefSeq" id="WP_152202116.1">
    <property type="nucleotide sequence ID" value="NZ_VUKF01000010.1"/>
</dbReference>
<proteinExistence type="inferred from homology"/>
<dbReference type="Pfam" id="PF01979">
    <property type="entry name" value="Amidohydro_1"/>
    <property type="match status" value="2"/>
</dbReference>
<feature type="binding site" evidence="7">
    <location>
        <position position="250"/>
    </location>
    <ligand>
        <name>substrate</name>
    </ligand>
</feature>